<accession>A0ABP0PJ50</accession>
<sequence>MAAGAFACWKGRVGLPRKQPGARGRQRESNEFERRSLGGATGAVYLPSPSQQLMVSEAKYLKLYDDLLAKGARHFLVTHEAPLNSQPRVARVGLLFRLKELRDVSEETNGHSKYVAEHEVGRRARILAVLNGEQHLSSTEYLRATVELLPADESQTVDVHALQRIREKLQQALAIQGEQENRPGATAELGALANRLRLASVLRAPGFWDLCSMLGSLQSFRLQLQVRTMREEVRKMTEEWAQQNPQAFKDLKRNPQVLPSKIRASGERVKELLQEGTQELQSTFQEILQTPSLSDGAVRLEEAVEQELQRMRAVRSLSFLRRSE</sequence>
<keyword evidence="3" id="KW-1185">Reference proteome</keyword>
<dbReference type="InterPro" id="IPR015947">
    <property type="entry name" value="PUA-like_sf"/>
</dbReference>
<proteinExistence type="predicted"/>
<name>A0ABP0PJ50_9DINO</name>
<evidence type="ECO:0000313" key="3">
    <source>
        <dbReference type="Proteomes" id="UP001642484"/>
    </source>
</evidence>
<dbReference type="InterPro" id="IPR046336">
    <property type="entry name" value="Lon_prtase_N_sf"/>
</dbReference>
<dbReference type="Gene3D" id="2.30.130.40">
    <property type="entry name" value="LON domain-like"/>
    <property type="match status" value="1"/>
</dbReference>
<protein>
    <recommendedName>
        <fullName evidence="1">Lon N-terminal domain-containing protein</fullName>
    </recommendedName>
</protein>
<feature type="domain" description="Lon N-terminal" evidence="1">
    <location>
        <begin position="43"/>
        <end position="194"/>
    </location>
</feature>
<evidence type="ECO:0000313" key="2">
    <source>
        <dbReference type="EMBL" id="CAK9075869.1"/>
    </source>
</evidence>
<reference evidence="2 3" key="1">
    <citation type="submission" date="2024-02" db="EMBL/GenBank/DDBJ databases">
        <authorList>
            <person name="Chen Y."/>
            <person name="Shah S."/>
            <person name="Dougan E. K."/>
            <person name="Thang M."/>
            <person name="Chan C."/>
        </authorList>
    </citation>
    <scope>NUCLEOTIDE SEQUENCE [LARGE SCALE GENOMIC DNA]</scope>
</reference>
<dbReference type="InterPro" id="IPR003111">
    <property type="entry name" value="Lon_prtase_N"/>
</dbReference>
<gene>
    <name evidence="2" type="ORF">CCMP2556_LOCUS37386</name>
</gene>
<dbReference type="Proteomes" id="UP001642484">
    <property type="component" value="Unassembled WGS sequence"/>
</dbReference>
<comment type="caution">
    <text evidence="2">The sequence shown here is derived from an EMBL/GenBank/DDBJ whole genome shotgun (WGS) entry which is preliminary data.</text>
</comment>
<dbReference type="Pfam" id="PF02190">
    <property type="entry name" value="LON_substr_bdg"/>
    <property type="match status" value="1"/>
</dbReference>
<dbReference type="SUPFAM" id="SSF88697">
    <property type="entry name" value="PUA domain-like"/>
    <property type="match status" value="1"/>
</dbReference>
<evidence type="ECO:0000259" key="1">
    <source>
        <dbReference type="Pfam" id="PF02190"/>
    </source>
</evidence>
<dbReference type="EMBL" id="CAXAMN010023206">
    <property type="protein sequence ID" value="CAK9075869.1"/>
    <property type="molecule type" value="Genomic_DNA"/>
</dbReference>
<organism evidence="2 3">
    <name type="scientific">Durusdinium trenchii</name>
    <dbReference type="NCBI Taxonomy" id="1381693"/>
    <lineage>
        <taxon>Eukaryota</taxon>
        <taxon>Sar</taxon>
        <taxon>Alveolata</taxon>
        <taxon>Dinophyceae</taxon>
        <taxon>Suessiales</taxon>
        <taxon>Symbiodiniaceae</taxon>
        <taxon>Durusdinium</taxon>
    </lineage>
</organism>